<dbReference type="RefSeq" id="WP_114795536.1">
    <property type="nucleotide sequence ID" value="NZ_QQZY01000002.1"/>
</dbReference>
<protein>
    <submittedName>
        <fullName evidence="2">Uncharacterized protein</fullName>
    </submittedName>
</protein>
<keyword evidence="1" id="KW-1133">Transmembrane helix</keyword>
<evidence type="ECO:0000313" key="2">
    <source>
        <dbReference type="EMBL" id="RDI75320.1"/>
    </source>
</evidence>
<comment type="caution">
    <text evidence="2">The sequence shown here is derived from an EMBL/GenBank/DDBJ whole genome shotgun (WGS) entry which is preliminary data.</text>
</comment>
<gene>
    <name evidence="2" type="ORF">Gocc_1118</name>
</gene>
<evidence type="ECO:0000313" key="3">
    <source>
        <dbReference type="Proteomes" id="UP000254134"/>
    </source>
</evidence>
<feature type="transmembrane region" description="Helical" evidence="1">
    <location>
        <begin position="26"/>
        <end position="51"/>
    </location>
</feature>
<dbReference type="AlphaFoldDB" id="A0A7M2YZ06"/>
<reference evidence="2 3" key="1">
    <citation type="submission" date="2018-07" db="EMBL/GenBank/DDBJ databases">
        <title>High-quality-draft genome sequence of Gaiella occulta.</title>
        <authorList>
            <person name="Severino R."/>
            <person name="Froufe H.J.C."/>
            <person name="Rainey F.A."/>
            <person name="Barroso C."/>
            <person name="Albuquerque L."/>
            <person name="Lobo-Da-Cunha A."/>
            <person name="Da Costa M.S."/>
            <person name="Egas C."/>
        </authorList>
    </citation>
    <scope>NUCLEOTIDE SEQUENCE [LARGE SCALE GENOMIC DNA]</scope>
    <source>
        <strain evidence="2 3">F2-233</strain>
    </source>
</reference>
<dbReference type="Proteomes" id="UP000254134">
    <property type="component" value="Unassembled WGS sequence"/>
</dbReference>
<reference evidence="3" key="2">
    <citation type="journal article" date="2019" name="MicrobiologyOpen">
        <title>High-quality draft genome sequence of Gaiella occulta isolated from a 150 meter deep mineral water borehole and comparison with the genome sequences of other deep-branching lineages of the phylum Actinobacteria.</title>
        <authorList>
            <person name="Severino R."/>
            <person name="Froufe H.J.C."/>
            <person name="Barroso C."/>
            <person name="Albuquerque L."/>
            <person name="Lobo-da-Cunha A."/>
            <person name="da Costa M.S."/>
            <person name="Egas C."/>
        </authorList>
    </citation>
    <scope>NUCLEOTIDE SEQUENCE [LARGE SCALE GENOMIC DNA]</scope>
    <source>
        <strain evidence="3">F2-233</strain>
    </source>
</reference>
<keyword evidence="1" id="KW-0472">Membrane</keyword>
<evidence type="ECO:0000256" key="1">
    <source>
        <dbReference type="SAM" id="Phobius"/>
    </source>
</evidence>
<name>A0A7M2YZ06_9ACTN</name>
<dbReference type="EMBL" id="QQZY01000002">
    <property type="protein sequence ID" value="RDI75320.1"/>
    <property type="molecule type" value="Genomic_DNA"/>
</dbReference>
<keyword evidence="1" id="KW-0812">Transmembrane</keyword>
<sequence>MTADVAPQRERPARRRMARLSVRDRIVVPLMIGIPLPAVVAIPTIFVFGVLRQCIGGLTLGAHRG</sequence>
<keyword evidence="3" id="KW-1185">Reference proteome</keyword>
<accession>A0A7M2YZ06</accession>
<proteinExistence type="predicted"/>
<organism evidence="2 3">
    <name type="scientific">Gaiella occulta</name>
    <dbReference type="NCBI Taxonomy" id="1002870"/>
    <lineage>
        <taxon>Bacteria</taxon>
        <taxon>Bacillati</taxon>
        <taxon>Actinomycetota</taxon>
        <taxon>Thermoleophilia</taxon>
        <taxon>Gaiellales</taxon>
        <taxon>Gaiellaceae</taxon>
        <taxon>Gaiella</taxon>
    </lineage>
</organism>